<dbReference type="Proteomes" id="UP000008064">
    <property type="component" value="Unassembled WGS sequence"/>
</dbReference>
<feature type="compositionally biased region" description="Polar residues" evidence="1">
    <location>
        <begin position="656"/>
        <end position="685"/>
    </location>
</feature>
<feature type="compositionally biased region" description="Polar residues" evidence="1">
    <location>
        <begin position="158"/>
        <end position="171"/>
    </location>
</feature>
<dbReference type="GO" id="GO:0030466">
    <property type="term" value="P:silent mating-type cassette heterochromatin formation"/>
    <property type="evidence" value="ECO:0007669"/>
    <property type="project" value="TreeGrafter"/>
</dbReference>
<dbReference type="InterPro" id="IPR031915">
    <property type="entry name" value="Clr2_N"/>
</dbReference>
<feature type="compositionally biased region" description="Basic and acidic residues" evidence="1">
    <location>
        <begin position="181"/>
        <end position="190"/>
    </location>
</feature>
<organism evidence="4">
    <name type="scientific">Serpula lacrymans var. lacrymans (strain S7.9)</name>
    <name type="common">Dry rot fungus</name>
    <dbReference type="NCBI Taxonomy" id="578457"/>
    <lineage>
        <taxon>Eukaryota</taxon>
        <taxon>Fungi</taxon>
        <taxon>Dikarya</taxon>
        <taxon>Basidiomycota</taxon>
        <taxon>Agaricomycotina</taxon>
        <taxon>Agaricomycetes</taxon>
        <taxon>Agaricomycetidae</taxon>
        <taxon>Boletales</taxon>
        <taxon>Coniophorineae</taxon>
        <taxon>Serpulaceae</taxon>
        <taxon>Serpula</taxon>
    </lineage>
</organism>
<dbReference type="Pfam" id="PF16761">
    <property type="entry name" value="Clr2_transil"/>
    <property type="match status" value="1"/>
</dbReference>
<feature type="compositionally biased region" description="Low complexity" evidence="1">
    <location>
        <begin position="618"/>
        <end position="627"/>
    </location>
</feature>
<feature type="compositionally biased region" description="Polar residues" evidence="1">
    <location>
        <begin position="827"/>
        <end position="838"/>
    </location>
</feature>
<evidence type="ECO:0000259" key="2">
    <source>
        <dbReference type="Pfam" id="PF16761"/>
    </source>
</evidence>
<protein>
    <recommendedName>
        <fullName evidence="2">Cryptic loci regulator 2 N-terminal domain-containing protein</fullName>
    </recommendedName>
</protein>
<dbReference type="GeneID" id="18815370"/>
<evidence type="ECO:0000256" key="1">
    <source>
        <dbReference type="SAM" id="MobiDB-lite"/>
    </source>
</evidence>
<sequence>MSRGIASTHVLPPNPTFVDFERSDGSEAQWPTNTQKVVDHEGQVNFMRPIPMDESMAIKWRREVGSALAKNLKMADGPNYVLRSWPEGYKMFDHNKGAESNPRHDVYLIGSTAAKRFRSVPEFIPHAIWLMQDPTLDRANCACKYCAKKPQREISGSMGLTQKHSTGSATPSRAGAVRNVRNREQRDKARPYASVRRAPKPVKLPQGPKQSMIRERNNDLRAAYGQSKTQFRRWFREGELLWCVLDSPIRGIMGEEDAIAFWPGLVEEVKLKTEPILRSETASTMDVDATAATSQAPQGVGDQSGVIPDGNEGSEVPWTVRQYTLYKVKLLGISQTYYSADHGVLPYQAYAPSHELLQLLQDVPLEAINTSTESLAAFNPCPTSVPTTTSVGTSEPHNKARFVDAVAPYSLAIQIAASLAGFWTPTDDWEYKFSPSLSSGSSYTPPIIDGQVQTLHSVLTATMSQNDTFHNSVSETSSISAPVFAPSPLASIPTVTQTRYQGLWWGAERIWTDELVRLKVARRQIAPDGAENIYPPAGPSKSSIEYQTRMALADPDSSEFDAGGRGLFMRLDGLFVVEVPRDNGLGSKKECRASGMLFELADEDWEEPGGDKGRMSEEAANGSGSSSHVPNGNAMQGTNPLTSVSVPNSAAMVTDSAVTSTSPANGSSQSLPPPAQQDQSSSEQLSHPILSSPFLLPDPPKGFKFRPILPPGHEAVISLTLISGRYYPGILAHPLLSSTVEHALCVAPDGGGLHDSGHLWALEGLAPGFYNAVDPTRWKPSRLIMLREADKEARGGLYEHWNARAREKAEKLSTQQQGPELSPMENRAQSQIESQSMNVDIPYNQPHQAQSSTILATS</sequence>
<feature type="domain" description="Cryptic loci regulator 2 N-terminal" evidence="2">
    <location>
        <begin position="80"/>
        <end position="146"/>
    </location>
</feature>
<feature type="region of interest" description="Disordered" evidence="1">
    <location>
        <begin position="292"/>
        <end position="313"/>
    </location>
</feature>
<name>F8P2M7_SERL9</name>
<dbReference type="PANTHER" id="PTHR38046">
    <property type="entry name" value="CRYPTIC LOCI REGULATOR 2"/>
    <property type="match status" value="1"/>
</dbReference>
<feature type="compositionally biased region" description="Polar residues" evidence="1">
    <location>
        <begin position="845"/>
        <end position="858"/>
    </location>
</feature>
<proteinExistence type="predicted"/>
<dbReference type="RefSeq" id="XP_007320950.1">
    <property type="nucleotide sequence ID" value="XM_007320888.1"/>
</dbReference>
<dbReference type="InterPro" id="IPR038986">
    <property type="entry name" value="Clr2"/>
</dbReference>
<evidence type="ECO:0000313" key="3">
    <source>
        <dbReference type="EMBL" id="EGO22412.1"/>
    </source>
</evidence>
<feature type="region of interest" description="Disordered" evidence="1">
    <location>
        <begin position="808"/>
        <end position="858"/>
    </location>
</feature>
<dbReference type="KEGG" id="sla:SERLADRAFT_440431"/>
<dbReference type="GO" id="GO:0033553">
    <property type="term" value="C:rDNA heterochromatin"/>
    <property type="evidence" value="ECO:0007669"/>
    <property type="project" value="TreeGrafter"/>
</dbReference>
<evidence type="ECO:0000313" key="4">
    <source>
        <dbReference type="Proteomes" id="UP000008064"/>
    </source>
</evidence>
<accession>F8P2M7</accession>
<feature type="region of interest" description="Disordered" evidence="1">
    <location>
        <begin position="156"/>
        <end position="209"/>
    </location>
</feature>
<feature type="region of interest" description="Disordered" evidence="1">
    <location>
        <begin position="602"/>
        <end position="695"/>
    </location>
</feature>
<dbReference type="HOGENOM" id="CLU_013221_0_0_1"/>
<dbReference type="AlphaFoldDB" id="F8P2M7"/>
<dbReference type="OrthoDB" id="2421327at2759"/>
<gene>
    <name evidence="3" type="ORF">SERLADRAFT_440431</name>
</gene>
<reference evidence="4" key="1">
    <citation type="journal article" date="2011" name="Science">
        <title>The plant cell wall-decomposing machinery underlies the functional diversity of forest fungi.</title>
        <authorList>
            <person name="Eastwood D.C."/>
            <person name="Floudas D."/>
            <person name="Binder M."/>
            <person name="Majcherczyk A."/>
            <person name="Schneider P."/>
            <person name="Aerts A."/>
            <person name="Asiegbu F.O."/>
            <person name="Baker S.E."/>
            <person name="Barry K."/>
            <person name="Bendiksby M."/>
            <person name="Blumentritt M."/>
            <person name="Coutinho P.M."/>
            <person name="Cullen D."/>
            <person name="de Vries R.P."/>
            <person name="Gathman A."/>
            <person name="Goodell B."/>
            <person name="Henrissat B."/>
            <person name="Ihrmark K."/>
            <person name="Kauserud H."/>
            <person name="Kohler A."/>
            <person name="LaButti K."/>
            <person name="Lapidus A."/>
            <person name="Lavin J.L."/>
            <person name="Lee Y.-H."/>
            <person name="Lindquist E."/>
            <person name="Lilly W."/>
            <person name="Lucas S."/>
            <person name="Morin E."/>
            <person name="Murat C."/>
            <person name="Oguiza J.A."/>
            <person name="Park J."/>
            <person name="Pisabarro A.G."/>
            <person name="Riley R."/>
            <person name="Rosling A."/>
            <person name="Salamov A."/>
            <person name="Schmidt O."/>
            <person name="Schmutz J."/>
            <person name="Skrede I."/>
            <person name="Stenlid J."/>
            <person name="Wiebenga A."/>
            <person name="Xie X."/>
            <person name="Kuees U."/>
            <person name="Hibbett D.S."/>
            <person name="Hoffmeister D."/>
            <person name="Hoegberg N."/>
            <person name="Martin F."/>
            <person name="Grigoriev I.V."/>
            <person name="Watkinson S.C."/>
        </authorList>
    </citation>
    <scope>NUCLEOTIDE SEQUENCE [LARGE SCALE GENOMIC DNA]</scope>
    <source>
        <strain evidence="4">S7.9</strain>
    </source>
</reference>
<feature type="compositionally biased region" description="Polar residues" evidence="1">
    <location>
        <begin position="628"/>
        <end position="648"/>
    </location>
</feature>
<dbReference type="GO" id="GO:0031934">
    <property type="term" value="C:mating-type region heterochromatin"/>
    <property type="evidence" value="ECO:0007669"/>
    <property type="project" value="TreeGrafter"/>
</dbReference>
<dbReference type="PANTHER" id="PTHR38046:SF1">
    <property type="entry name" value="CRYPTIC LOCI REGULATOR 2"/>
    <property type="match status" value="1"/>
</dbReference>
<dbReference type="GO" id="GO:0070824">
    <property type="term" value="C:SHREC complex"/>
    <property type="evidence" value="ECO:0007669"/>
    <property type="project" value="InterPro"/>
</dbReference>
<dbReference type="EMBL" id="GL945437">
    <property type="protein sequence ID" value="EGO22412.1"/>
    <property type="molecule type" value="Genomic_DNA"/>
</dbReference>